<keyword evidence="5" id="KW-0677">Repeat</keyword>
<keyword evidence="4" id="KW-0808">Transferase</keyword>
<reference evidence="9" key="2">
    <citation type="submission" date="2023-04" db="EMBL/GenBank/DDBJ databases">
        <authorList>
            <person name="Bu L."/>
            <person name="Lu L."/>
            <person name="Laidemitt M.R."/>
            <person name="Zhang S.M."/>
            <person name="Mutuku M."/>
            <person name="Mkoji G."/>
            <person name="Steinauer M."/>
            <person name="Loker E.S."/>
        </authorList>
    </citation>
    <scope>NUCLEOTIDE SEQUENCE</scope>
    <source>
        <strain evidence="9">KasaAsao</strain>
        <tissue evidence="9">Whole Snail</tissue>
    </source>
</reference>
<evidence type="ECO:0000313" key="9">
    <source>
        <dbReference type="EMBL" id="KAK0041144.1"/>
    </source>
</evidence>
<name>A0AAD8ARM0_BIOPF</name>
<evidence type="ECO:0000259" key="8">
    <source>
        <dbReference type="Pfam" id="PF25525"/>
    </source>
</evidence>
<sequence length="130" mass="14934">MQPDSPFRGRISFYMQNGLTREPRSLETEFTVTRLHEIACAFVDRKFPEHGFYKTAEKILLFRHDANDPNILRKVNSVSDVEEGCLIEVVLSGQSFGGQSSQQVYLLFRASKSSVVFLCFFFVVIDKIFI</sequence>
<dbReference type="PANTHER" id="PTHR22968:SF24">
    <property type="entry name" value="SERINE_THREONINE-PROTEIN KINASE"/>
    <property type="match status" value="1"/>
</dbReference>
<dbReference type="InterPro" id="IPR057764">
    <property type="entry name" value="Ubiquitin_PRKD1-3_N"/>
</dbReference>
<dbReference type="GO" id="GO:0007200">
    <property type="term" value="P:phospholipase C-activating G protein-coupled receptor signaling pathway"/>
    <property type="evidence" value="ECO:0007669"/>
    <property type="project" value="TreeGrafter"/>
</dbReference>
<protein>
    <submittedName>
        <fullName evidence="9">Serine/threonine-protein kinase D3</fullName>
    </submittedName>
</protein>
<evidence type="ECO:0000256" key="1">
    <source>
        <dbReference type="ARBA" id="ARBA00004496"/>
    </source>
</evidence>
<dbReference type="PANTHER" id="PTHR22968">
    <property type="entry name" value="PROTEIN KINASE C, MU"/>
    <property type="match status" value="1"/>
</dbReference>
<dbReference type="Proteomes" id="UP001233172">
    <property type="component" value="Unassembled WGS sequence"/>
</dbReference>
<keyword evidence="7 9" id="KW-0418">Kinase</keyword>
<proteinExistence type="predicted"/>
<evidence type="ECO:0000313" key="10">
    <source>
        <dbReference type="Proteomes" id="UP001233172"/>
    </source>
</evidence>
<evidence type="ECO:0000256" key="2">
    <source>
        <dbReference type="ARBA" id="ARBA00022490"/>
    </source>
</evidence>
<gene>
    <name evidence="9" type="ORF">Bpfe_029416</name>
</gene>
<dbReference type="GO" id="GO:0035556">
    <property type="term" value="P:intracellular signal transduction"/>
    <property type="evidence" value="ECO:0007669"/>
    <property type="project" value="TreeGrafter"/>
</dbReference>
<comment type="caution">
    <text evidence="9">The sequence shown here is derived from an EMBL/GenBank/DDBJ whole genome shotgun (WGS) entry which is preliminary data.</text>
</comment>
<dbReference type="GO" id="GO:0008270">
    <property type="term" value="F:zinc ion binding"/>
    <property type="evidence" value="ECO:0007669"/>
    <property type="project" value="UniProtKB-KW"/>
</dbReference>
<keyword evidence="10" id="KW-1185">Reference proteome</keyword>
<evidence type="ECO:0000256" key="3">
    <source>
        <dbReference type="ARBA" id="ARBA00022527"/>
    </source>
</evidence>
<evidence type="ECO:0000256" key="7">
    <source>
        <dbReference type="ARBA" id="ARBA00022777"/>
    </source>
</evidence>
<keyword evidence="2" id="KW-0963">Cytoplasm</keyword>
<feature type="domain" description="Serine/threonine-protein kinase D1-3-like ubiquitin-like" evidence="8">
    <location>
        <begin position="11"/>
        <end position="92"/>
    </location>
</feature>
<keyword evidence="6" id="KW-0862">Zinc</keyword>
<dbReference type="Pfam" id="PF25525">
    <property type="entry name" value="Ubiquitin_PRKD1_N"/>
    <property type="match status" value="1"/>
</dbReference>
<keyword evidence="6" id="KW-0863">Zinc-finger</keyword>
<organism evidence="9 10">
    <name type="scientific">Biomphalaria pfeifferi</name>
    <name type="common">Bloodfluke planorb</name>
    <name type="synonym">Freshwater snail</name>
    <dbReference type="NCBI Taxonomy" id="112525"/>
    <lineage>
        <taxon>Eukaryota</taxon>
        <taxon>Metazoa</taxon>
        <taxon>Spiralia</taxon>
        <taxon>Lophotrochozoa</taxon>
        <taxon>Mollusca</taxon>
        <taxon>Gastropoda</taxon>
        <taxon>Heterobranchia</taxon>
        <taxon>Euthyneura</taxon>
        <taxon>Panpulmonata</taxon>
        <taxon>Hygrophila</taxon>
        <taxon>Lymnaeoidea</taxon>
        <taxon>Planorbidae</taxon>
        <taxon>Biomphalaria</taxon>
    </lineage>
</organism>
<dbReference type="GO" id="GO:0005829">
    <property type="term" value="C:cytosol"/>
    <property type="evidence" value="ECO:0007669"/>
    <property type="project" value="TreeGrafter"/>
</dbReference>
<evidence type="ECO:0000256" key="5">
    <source>
        <dbReference type="ARBA" id="ARBA00022737"/>
    </source>
</evidence>
<accession>A0AAD8ARM0</accession>
<dbReference type="AlphaFoldDB" id="A0AAD8ARM0"/>
<evidence type="ECO:0000256" key="6">
    <source>
        <dbReference type="ARBA" id="ARBA00022771"/>
    </source>
</evidence>
<reference evidence="9" key="1">
    <citation type="journal article" date="2023" name="PLoS Negl. Trop. Dis.">
        <title>A genome sequence for Biomphalaria pfeifferi, the major vector snail for the human-infecting parasite Schistosoma mansoni.</title>
        <authorList>
            <person name="Bu L."/>
            <person name="Lu L."/>
            <person name="Laidemitt M.R."/>
            <person name="Zhang S.M."/>
            <person name="Mutuku M."/>
            <person name="Mkoji G."/>
            <person name="Steinauer M."/>
            <person name="Loker E.S."/>
        </authorList>
    </citation>
    <scope>NUCLEOTIDE SEQUENCE</scope>
    <source>
        <strain evidence="9">KasaAsao</strain>
    </source>
</reference>
<dbReference type="EMBL" id="JASAOG010000286">
    <property type="protein sequence ID" value="KAK0041144.1"/>
    <property type="molecule type" value="Genomic_DNA"/>
</dbReference>
<evidence type="ECO:0000256" key="4">
    <source>
        <dbReference type="ARBA" id="ARBA00022679"/>
    </source>
</evidence>
<comment type="subcellular location">
    <subcellularLocation>
        <location evidence="1">Cytoplasm</location>
    </subcellularLocation>
</comment>
<keyword evidence="3" id="KW-0723">Serine/threonine-protein kinase</keyword>
<keyword evidence="6" id="KW-0479">Metal-binding</keyword>
<dbReference type="GO" id="GO:0004674">
    <property type="term" value="F:protein serine/threonine kinase activity"/>
    <property type="evidence" value="ECO:0007669"/>
    <property type="project" value="UniProtKB-KW"/>
</dbReference>